<dbReference type="EMBL" id="UYWW01006938">
    <property type="protein sequence ID" value="VDM15002.1"/>
    <property type="molecule type" value="Genomic_DNA"/>
</dbReference>
<dbReference type="InterPro" id="IPR050372">
    <property type="entry name" value="Neurexin-related_CASP"/>
</dbReference>
<dbReference type="Pfam" id="PF00054">
    <property type="entry name" value="Laminin_G_1"/>
    <property type="match status" value="1"/>
</dbReference>
<evidence type="ECO:0000256" key="1">
    <source>
        <dbReference type="PROSITE-ProRule" id="PRU00122"/>
    </source>
</evidence>
<dbReference type="CDD" id="cd00110">
    <property type="entry name" value="LamG"/>
    <property type="match status" value="2"/>
</dbReference>
<dbReference type="Proteomes" id="UP000270924">
    <property type="component" value="Unassembled WGS sequence"/>
</dbReference>
<dbReference type="AlphaFoldDB" id="A0A3P7FXA8"/>
<dbReference type="SMART" id="SM00282">
    <property type="entry name" value="LamG"/>
    <property type="match status" value="2"/>
</dbReference>
<dbReference type="InParanoid" id="A0A3P7FXA8"/>
<evidence type="ECO:0000313" key="4">
    <source>
        <dbReference type="Proteomes" id="UP000270924"/>
    </source>
</evidence>
<dbReference type="PROSITE" id="PS50025">
    <property type="entry name" value="LAM_G_DOMAIN"/>
    <property type="match status" value="3"/>
</dbReference>
<dbReference type="OrthoDB" id="10011303at2759"/>
<dbReference type="Pfam" id="PF02210">
    <property type="entry name" value="Laminin_G_2"/>
    <property type="match status" value="1"/>
</dbReference>
<dbReference type="Gene3D" id="2.60.120.200">
    <property type="match status" value="2"/>
</dbReference>
<accession>A0A3P7FXA8</accession>
<dbReference type="InterPro" id="IPR001791">
    <property type="entry name" value="Laminin_G"/>
</dbReference>
<organism evidence="3 4">
    <name type="scientific">Wuchereria bancrofti</name>
    <dbReference type="NCBI Taxonomy" id="6293"/>
    <lineage>
        <taxon>Eukaryota</taxon>
        <taxon>Metazoa</taxon>
        <taxon>Ecdysozoa</taxon>
        <taxon>Nematoda</taxon>
        <taxon>Chromadorea</taxon>
        <taxon>Rhabditida</taxon>
        <taxon>Spirurina</taxon>
        <taxon>Spiruromorpha</taxon>
        <taxon>Filarioidea</taxon>
        <taxon>Onchocercidae</taxon>
        <taxon>Wuchereria</taxon>
    </lineage>
</organism>
<protein>
    <recommendedName>
        <fullName evidence="2">Laminin G domain-containing protein</fullName>
    </recommendedName>
</protein>
<name>A0A3P7FXA8_WUCBA</name>
<feature type="domain" description="Laminin G" evidence="2">
    <location>
        <begin position="36"/>
        <end position="200"/>
    </location>
</feature>
<evidence type="ECO:0000259" key="2">
    <source>
        <dbReference type="PROSITE" id="PS50025"/>
    </source>
</evidence>
<dbReference type="OMA" id="HEHHMCD"/>
<dbReference type="PANTHER" id="PTHR15036:SF67">
    <property type="entry name" value="LAMININ SUBUNIT ALPHA-LIKE PROTEIN"/>
    <property type="match status" value="1"/>
</dbReference>
<keyword evidence="4" id="KW-1185">Reference proteome</keyword>
<proteinExistence type="predicted"/>
<feature type="domain" description="Laminin G" evidence="2">
    <location>
        <begin position="284"/>
        <end position="483"/>
    </location>
</feature>
<feature type="domain" description="Laminin G" evidence="2">
    <location>
        <begin position="1"/>
        <end position="30"/>
    </location>
</feature>
<reference evidence="3 4" key="1">
    <citation type="submission" date="2018-11" db="EMBL/GenBank/DDBJ databases">
        <authorList>
            <consortium name="Pathogen Informatics"/>
        </authorList>
    </citation>
    <scope>NUCLEOTIDE SEQUENCE [LARGE SCALE GENOMIC DNA]</scope>
</reference>
<gene>
    <name evidence="3" type="ORF">WBA_LOCUS8388</name>
</gene>
<dbReference type="SUPFAM" id="SSF49899">
    <property type="entry name" value="Concanavalin A-like lectins/glucanases"/>
    <property type="match status" value="2"/>
</dbReference>
<dbReference type="PANTHER" id="PTHR15036">
    <property type="entry name" value="PIKACHURIN-LIKE PROTEIN"/>
    <property type="match status" value="1"/>
</dbReference>
<dbReference type="InterPro" id="IPR013320">
    <property type="entry name" value="ConA-like_dom_sf"/>
</dbReference>
<sequence>MNGCIERVKLDNRLVDLSKSRTARGVQLGCSARNVRVVSMVSERSSATFSGFNAKEDYLELTFRFKTKRSSGILASVISDEQEVLLQLRYLDGFIFAEYGSDNKDVAQIEFRSIADGHWHYFAAIVKPETIRLDLDDLYSNEIRRTVANNEVVGVPIIVQFGQSLDSNLYFEGCIGDATYNGQLLDFVEASTNEVGLTDCSFLEDISTTSMSSGQTTTNQPMNVSIPATNSMQPFVTETDNEFTAESRISSGTLFLSTLRGIARKSDECALLKRSFGGRPDSSGTRFGLSPSSRLEFDKPPASFDKNSLFSIQLRATASNGIIMFTTNNRHTDYLALYLVNGIVHFAYNSGSGQAVLKSNRSVMDYEWHSIRAEREGLAGTLYIDNVMEANGQSPPGTDAVDTQPPIYIGGLPTDLVPFASRILQGAKSVFGGCLRDFKLNEMKFDVLPVEIGTVPCSHYTEEGLYFGPNGGYAVLNKNLKVCDL</sequence>
<evidence type="ECO:0000313" key="3">
    <source>
        <dbReference type="EMBL" id="VDM15002.1"/>
    </source>
</evidence>
<comment type="caution">
    <text evidence="1">Lacks conserved residue(s) required for the propagation of feature annotation.</text>
</comment>
<feature type="non-terminal residue" evidence="3">
    <location>
        <position position="485"/>
    </location>
</feature>